<dbReference type="SUPFAM" id="SSF55021">
    <property type="entry name" value="ACT-like"/>
    <property type="match status" value="1"/>
</dbReference>
<keyword evidence="1 2" id="KW-0129">CBS domain</keyword>
<dbReference type="SUPFAM" id="SSF54631">
    <property type="entry name" value="CBS-domain pair"/>
    <property type="match status" value="1"/>
</dbReference>
<dbReference type="CDD" id="cd04584">
    <property type="entry name" value="CBS_pair_AcuB_like"/>
    <property type="match status" value="1"/>
</dbReference>
<gene>
    <name evidence="5" type="ORF">ENS06_02380</name>
</gene>
<dbReference type="Pfam" id="PF00571">
    <property type="entry name" value="CBS"/>
    <property type="match status" value="2"/>
</dbReference>
<dbReference type="InterPro" id="IPR046342">
    <property type="entry name" value="CBS_dom_sf"/>
</dbReference>
<accession>A0A832A3Q8</accession>
<sequence>MYVGWHMKTNLVTIAPETPVLKAREIMDSKKISHLPVTDGKARLLGIVTDRDLKEAWASPASTLSVYELTYVLQKLKVEAIMTKKVLTATPDMSIERAASILHAHRIGALPVVQNDKVVGIITSTDLMEVLLQALGMGEDSTRLTIIVRDRIGILAEVGRTMQEAGINIRSVMTFPLRDFQDLWQLILRVNVAVLEKAVDALTARGFKVITKYVEDLTPYLP</sequence>
<dbReference type="InterPro" id="IPR051257">
    <property type="entry name" value="Diverse_CBS-Domain"/>
</dbReference>
<comment type="caution">
    <text evidence="5">The sequence shown here is derived from an EMBL/GenBank/DDBJ whole genome shotgun (WGS) entry which is preliminary data.</text>
</comment>
<evidence type="ECO:0000256" key="2">
    <source>
        <dbReference type="PROSITE-ProRule" id="PRU00703"/>
    </source>
</evidence>
<dbReference type="Gene3D" id="3.30.2130.10">
    <property type="entry name" value="VC0802-like"/>
    <property type="match status" value="1"/>
</dbReference>
<dbReference type="PANTHER" id="PTHR43080:SF2">
    <property type="entry name" value="CBS DOMAIN-CONTAINING PROTEIN"/>
    <property type="match status" value="1"/>
</dbReference>
<dbReference type="SMART" id="SM00116">
    <property type="entry name" value="CBS"/>
    <property type="match status" value="2"/>
</dbReference>
<dbReference type="InterPro" id="IPR000644">
    <property type="entry name" value="CBS_dom"/>
</dbReference>
<feature type="domain" description="CBS" evidence="3">
    <location>
        <begin position="82"/>
        <end position="141"/>
    </location>
</feature>
<evidence type="ECO:0000259" key="4">
    <source>
        <dbReference type="PROSITE" id="PS51671"/>
    </source>
</evidence>
<dbReference type="PANTHER" id="PTHR43080">
    <property type="entry name" value="CBS DOMAIN-CONTAINING PROTEIN CBSX3, MITOCHONDRIAL"/>
    <property type="match status" value="1"/>
</dbReference>
<dbReference type="Gene3D" id="3.10.580.10">
    <property type="entry name" value="CBS-domain"/>
    <property type="match status" value="1"/>
</dbReference>
<dbReference type="Pfam" id="PF01842">
    <property type="entry name" value="ACT"/>
    <property type="match status" value="1"/>
</dbReference>
<dbReference type="InterPro" id="IPR002912">
    <property type="entry name" value="ACT_dom"/>
</dbReference>
<evidence type="ECO:0000313" key="5">
    <source>
        <dbReference type="EMBL" id="HFK96154.1"/>
    </source>
</evidence>
<dbReference type="EMBL" id="DSTK01000009">
    <property type="protein sequence ID" value="HFK96154.1"/>
    <property type="molecule type" value="Genomic_DNA"/>
</dbReference>
<dbReference type="AlphaFoldDB" id="A0A832A3Q8"/>
<name>A0A832A3Q8_9BACT</name>
<feature type="domain" description="ACT" evidence="4">
    <location>
        <begin position="143"/>
        <end position="219"/>
    </location>
</feature>
<reference evidence="5" key="1">
    <citation type="journal article" date="2020" name="mSystems">
        <title>Genome- and Community-Level Interaction Insights into Carbon Utilization and Element Cycling Functions of Hydrothermarchaeota in Hydrothermal Sediment.</title>
        <authorList>
            <person name="Zhou Z."/>
            <person name="Liu Y."/>
            <person name="Xu W."/>
            <person name="Pan J."/>
            <person name="Luo Z.H."/>
            <person name="Li M."/>
        </authorList>
    </citation>
    <scope>NUCLEOTIDE SEQUENCE [LARGE SCALE GENOMIC DNA]</scope>
    <source>
        <strain evidence="5">SpSt-456</strain>
    </source>
</reference>
<dbReference type="PROSITE" id="PS51371">
    <property type="entry name" value="CBS"/>
    <property type="match status" value="2"/>
</dbReference>
<proteinExistence type="predicted"/>
<dbReference type="PROSITE" id="PS51671">
    <property type="entry name" value="ACT"/>
    <property type="match status" value="1"/>
</dbReference>
<evidence type="ECO:0000259" key="3">
    <source>
        <dbReference type="PROSITE" id="PS51371"/>
    </source>
</evidence>
<protein>
    <submittedName>
        <fullName evidence="5">CBS domain-containing protein</fullName>
    </submittedName>
</protein>
<evidence type="ECO:0000256" key="1">
    <source>
        <dbReference type="ARBA" id="ARBA00023122"/>
    </source>
</evidence>
<feature type="domain" description="CBS" evidence="3">
    <location>
        <begin position="7"/>
        <end position="63"/>
    </location>
</feature>
<dbReference type="InterPro" id="IPR045865">
    <property type="entry name" value="ACT-like_dom_sf"/>
</dbReference>
<organism evidence="5">
    <name type="scientific">Desulfacinum infernum</name>
    <dbReference type="NCBI Taxonomy" id="35837"/>
    <lineage>
        <taxon>Bacteria</taxon>
        <taxon>Pseudomonadati</taxon>
        <taxon>Thermodesulfobacteriota</taxon>
        <taxon>Syntrophobacteria</taxon>
        <taxon>Syntrophobacterales</taxon>
        <taxon>Syntrophobacteraceae</taxon>
        <taxon>Desulfacinum</taxon>
    </lineage>
</organism>